<reference evidence="1 2" key="1">
    <citation type="journal article" date="2024" name="Nat. Commun.">
        <title>Phylogenomics reveals the evolutionary origins of lichenization in chlorophyte algae.</title>
        <authorList>
            <person name="Puginier C."/>
            <person name="Libourel C."/>
            <person name="Otte J."/>
            <person name="Skaloud P."/>
            <person name="Haon M."/>
            <person name="Grisel S."/>
            <person name="Petersen M."/>
            <person name="Berrin J.G."/>
            <person name="Delaux P.M."/>
            <person name="Dal Grande F."/>
            <person name="Keller J."/>
        </authorList>
    </citation>
    <scope>NUCLEOTIDE SEQUENCE [LARGE SCALE GENOMIC DNA]</scope>
    <source>
        <strain evidence="1 2">SAG 245.80</strain>
    </source>
</reference>
<gene>
    <name evidence="1" type="ORF">WJX81_007418</name>
</gene>
<organism evidence="1 2">
    <name type="scientific">Elliptochloris bilobata</name>
    <dbReference type="NCBI Taxonomy" id="381761"/>
    <lineage>
        <taxon>Eukaryota</taxon>
        <taxon>Viridiplantae</taxon>
        <taxon>Chlorophyta</taxon>
        <taxon>core chlorophytes</taxon>
        <taxon>Trebouxiophyceae</taxon>
        <taxon>Trebouxiophyceae incertae sedis</taxon>
        <taxon>Elliptochloris clade</taxon>
        <taxon>Elliptochloris</taxon>
    </lineage>
</organism>
<dbReference type="EMBL" id="JALJOU010000012">
    <property type="protein sequence ID" value="KAK9840823.1"/>
    <property type="molecule type" value="Genomic_DNA"/>
</dbReference>
<accession>A0AAW1S582</accession>
<dbReference type="Proteomes" id="UP001445335">
    <property type="component" value="Unassembled WGS sequence"/>
</dbReference>
<keyword evidence="2" id="KW-1185">Reference proteome</keyword>
<proteinExistence type="predicted"/>
<sequence>MDITLRCRPAALIRTRTRSLSTSNGRRLAERILKMRAQCDNVWAVITLTGCVLEQRWGLPGRPLRKQTPWPILEIYRRMRYQTFLVPHTPAFIKLGARFPLPGLVHHRSLLVNSYPAVTEQQPRLAFSFYEYPGINRFEEIVEGVLRFARDHKAATGFAPAGFTLYFVHREGARARMTVGPYTGGQGWSFELDPTCGQPTNPRWLEFCRAFMPWALAHGARTSPTQDMLDGDPIWG</sequence>
<comment type="caution">
    <text evidence="1">The sequence shown here is derived from an EMBL/GenBank/DDBJ whole genome shotgun (WGS) entry which is preliminary data.</text>
</comment>
<evidence type="ECO:0000313" key="1">
    <source>
        <dbReference type="EMBL" id="KAK9840823.1"/>
    </source>
</evidence>
<dbReference type="AlphaFoldDB" id="A0AAW1S582"/>
<evidence type="ECO:0000313" key="2">
    <source>
        <dbReference type="Proteomes" id="UP001445335"/>
    </source>
</evidence>
<name>A0AAW1S582_9CHLO</name>
<protein>
    <submittedName>
        <fullName evidence="1">Uncharacterized protein</fullName>
    </submittedName>
</protein>